<name>A0A2T0QLP1_9ACTN</name>
<proteinExistence type="predicted"/>
<dbReference type="AlphaFoldDB" id="A0A2T0QLP1"/>
<accession>A0A2T0QLP1</accession>
<organism evidence="2 3">
    <name type="scientific">Kineococcus rhizosphaerae</name>
    <dbReference type="NCBI Taxonomy" id="559628"/>
    <lineage>
        <taxon>Bacteria</taxon>
        <taxon>Bacillati</taxon>
        <taxon>Actinomycetota</taxon>
        <taxon>Actinomycetes</taxon>
        <taxon>Kineosporiales</taxon>
        <taxon>Kineosporiaceae</taxon>
        <taxon>Kineococcus</taxon>
    </lineage>
</organism>
<evidence type="ECO:0000313" key="3">
    <source>
        <dbReference type="Proteomes" id="UP000238083"/>
    </source>
</evidence>
<protein>
    <submittedName>
        <fullName evidence="2">Uncharacterized protein</fullName>
    </submittedName>
</protein>
<gene>
    <name evidence="2" type="ORF">CLV37_1392</name>
</gene>
<feature type="region of interest" description="Disordered" evidence="1">
    <location>
        <begin position="1"/>
        <end position="30"/>
    </location>
</feature>
<keyword evidence="3" id="KW-1185">Reference proteome</keyword>
<dbReference type="EMBL" id="PVZF01000039">
    <property type="protein sequence ID" value="PRY05390.1"/>
    <property type="molecule type" value="Genomic_DNA"/>
</dbReference>
<evidence type="ECO:0000313" key="2">
    <source>
        <dbReference type="EMBL" id="PRY05390.1"/>
    </source>
</evidence>
<comment type="caution">
    <text evidence="2">The sequence shown here is derived from an EMBL/GenBank/DDBJ whole genome shotgun (WGS) entry which is preliminary data.</text>
</comment>
<sequence length="113" mass="12336">MRTLPIPATRGDPRLVTRPSPVPPGPTDHDRRIAAIEADRSYAEWAARLPDNLRPAEFPTAADARAAVRVADDLLVDLTPVATWACLGRRHGECRGVEEEDASRPCACSCHRS</sequence>
<evidence type="ECO:0000256" key="1">
    <source>
        <dbReference type="SAM" id="MobiDB-lite"/>
    </source>
</evidence>
<dbReference type="Proteomes" id="UP000238083">
    <property type="component" value="Unassembled WGS sequence"/>
</dbReference>
<reference evidence="2 3" key="1">
    <citation type="submission" date="2018-03" db="EMBL/GenBank/DDBJ databases">
        <title>Genomic Encyclopedia of Archaeal and Bacterial Type Strains, Phase II (KMG-II): from individual species to whole genera.</title>
        <authorList>
            <person name="Goeker M."/>
        </authorList>
    </citation>
    <scope>NUCLEOTIDE SEQUENCE [LARGE SCALE GENOMIC DNA]</scope>
    <source>
        <strain evidence="2 3">DSM 19711</strain>
    </source>
</reference>